<evidence type="ECO:0000313" key="3">
    <source>
        <dbReference type="EMBL" id="MFD1539936.1"/>
    </source>
</evidence>
<comment type="caution">
    <text evidence="3">The sequence shown here is derived from an EMBL/GenBank/DDBJ whole genome shotgun (WGS) entry which is preliminary data.</text>
</comment>
<keyword evidence="4" id="KW-1185">Reference proteome</keyword>
<evidence type="ECO:0000256" key="1">
    <source>
        <dbReference type="PROSITE-ProRule" id="PRU01248"/>
    </source>
</evidence>
<gene>
    <name evidence="3" type="ORF">ACFSJ0_22980</name>
</gene>
<name>A0ABW4GCU1_9ACTN</name>
<evidence type="ECO:0000259" key="2">
    <source>
        <dbReference type="PROSITE" id="PS51900"/>
    </source>
</evidence>
<proteinExistence type="predicted"/>
<accession>A0ABW4GCU1</accession>
<dbReference type="EMBL" id="JBHUCM010000018">
    <property type="protein sequence ID" value="MFD1539936.1"/>
    <property type="molecule type" value="Genomic_DNA"/>
</dbReference>
<evidence type="ECO:0000313" key="4">
    <source>
        <dbReference type="Proteomes" id="UP001597097"/>
    </source>
</evidence>
<dbReference type="RefSeq" id="WP_219533578.1">
    <property type="nucleotide sequence ID" value="NZ_JAHKRM010000018.1"/>
</dbReference>
<dbReference type="InterPro" id="IPR044068">
    <property type="entry name" value="CB"/>
</dbReference>
<protein>
    <recommendedName>
        <fullName evidence="2">Core-binding (CB) domain-containing protein</fullName>
    </recommendedName>
</protein>
<feature type="domain" description="Core-binding (CB)" evidence="2">
    <location>
        <begin position="16"/>
        <end position="103"/>
    </location>
</feature>
<sequence length="136" mass="15488">MTLAVVRPLRDVRAPATEEELADFELDVLSEFVLARLSAGLADSTIRGDVSHLQLVRDWFDRPLWEMEPRDADRYFGTVLRNASLATRAARAQALVTYFEFLEPRHKVELHELTGRVADSIHNVDRDIGGARRFVL</sequence>
<organism evidence="3 4">
    <name type="scientific">Nonomuraea guangzhouensis</name>
    <dbReference type="NCBI Taxonomy" id="1291555"/>
    <lineage>
        <taxon>Bacteria</taxon>
        <taxon>Bacillati</taxon>
        <taxon>Actinomycetota</taxon>
        <taxon>Actinomycetes</taxon>
        <taxon>Streptosporangiales</taxon>
        <taxon>Streptosporangiaceae</taxon>
        <taxon>Nonomuraea</taxon>
    </lineage>
</organism>
<dbReference type="Proteomes" id="UP001597097">
    <property type="component" value="Unassembled WGS sequence"/>
</dbReference>
<dbReference type="PROSITE" id="PS51900">
    <property type="entry name" value="CB"/>
    <property type="match status" value="1"/>
</dbReference>
<reference evidence="4" key="1">
    <citation type="journal article" date="2019" name="Int. J. Syst. Evol. Microbiol.">
        <title>The Global Catalogue of Microorganisms (GCM) 10K type strain sequencing project: providing services to taxonomists for standard genome sequencing and annotation.</title>
        <authorList>
            <consortium name="The Broad Institute Genomics Platform"/>
            <consortium name="The Broad Institute Genome Sequencing Center for Infectious Disease"/>
            <person name="Wu L."/>
            <person name="Ma J."/>
        </authorList>
    </citation>
    <scope>NUCLEOTIDE SEQUENCE [LARGE SCALE GENOMIC DNA]</scope>
    <source>
        <strain evidence="4">CGMCC 1.15399</strain>
    </source>
</reference>
<keyword evidence="1" id="KW-0238">DNA-binding</keyword>